<feature type="compositionally biased region" description="Polar residues" evidence="1">
    <location>
        <begin position="129"/>
        <end position="138"/>
    </location>
</feature>
<feature type="compositionally biased region" description="Low complexity" evidence="1">
    <location>
        <begin position="200"/>
        <end position="209"/>
    </location>
</feature>
<organism evidence="2 3">
    <name type="scientific">Salinomyces thailandicus</name>
    <dbReference type="NCBI Taxonomy" id="706561"/>
    <lineage>
        <taxon>Eukaryota</taxon>
        <taxon>Fungi</taxon>
        <taxon>Dikarya</taxon>
        <taxon>Ascomycota</taxon>
        <taxon>Pezizomycotina</taxon>
        <taxon>Dothideomycetes</taxon>
        <taxon>Dothideomycetidae</taxon>
        <taxon>Mycosphaerellales</taxon>
        <taxon>Teratosphaeriaceae</taxon>
        <taxon>Salinomyces</taxon>
    </lineage>
</organism>
<evidence type="ECO:0000313" key="2">
    <source>
        <dbReference type="EMBL" id="TKA26520.1"/>
    </source>
</evidence>
<dbReference type="AlphaFoldDB" id="A0A4U0TVY8"/>
<feature type="region of interest" description="Disordered" evidence="1">
    <location>
        <begin position="367"/>
        <end position="389"/>
    </location>
</feature>
<protein>
    <submittedName>
        <fullName evidence="2">Uncharacterized protein</fullName>
    </submittedName>
</protein>
<dbReference type="Proteomes" id="UP000308549">
    <property type="component" value="Unassembled WGS sequence"/>
</dbReference>
<gene>
    <name evidence="2" type="ORF">B0A50_05357</name>
</gene>
<feature type="compositionally biased region" description="Low complexity" evidence="1">
    <location>
        <begin position="339"/>
        <end position="352"/>
    </location>
</feature>
<accession>A0A4U0TVY8</accession>
<feature type="compositionally biased region" description="Basic and acidic residues" evidence="1">
    <location>
        <begin position="183"/>
        <end position="194"/>
    </location>
</feature>
<feature type="compositionally biased region" description="Basic and acidic residues" evidence="1">
    <location>
        <begin position="79"/>
        <end position="98"/>
    </location>
</feature>
<proteinExistence type="predicted"/>
<evidence type="ECO:0000256" key="1">
    <source>
        <dbReference type="SAM" id="MobiDB-lite"/>
    </source>
</evidence>
<feature type="compositionally biased region" description="Low complexity" evidence="1">
    <location>
        <begin position="371"/>
        <end position="381"/>
    </location>
</feature>
<feature type="compositionally biased region" description="Polar residues" evidence="1">
    <location>
        <begin position="8"/>
        <end position="21"/>
    </location>
</feature>
<feature type="compositionally biased region" description="Basic and acidic residues" evidence="1">
    <location>
        <begin position="683"/>
        <end position="692"/>
    </location>
</feature>
<feature type="region of interest" description="Disordered" evidence="1">
    <location>
        <begin position="1"/>
        <end position="284"/>
    </location>
</feature>
<evidence type="ECO:0000313" key="3">
    <source>
        <dbReference type="Proteomes" id="UP000308549"/>
    </source>
</evidence>
<feature type="compositionally biased region" description="Polar residues" evidence="1">
    <location>
        <begin position="103"/>
        <end position="115"/>
    </location>
</feature>
<name>A0A4U0TVY8_9PEZI</name>
<dbReference type="EMBL" id="NAJL01000028">
    <property type="protein sequence ID" value="TKA26520.1"/>
    <property type="molecule type" value="Genomic_DNA"/>
</dbReference>
<reference evidence="2 3" key="1">
    <citation type="submission" date="2017-03" db="EMBL/GenBank/DDBJ databases">
        <title>Genomes of endolithic fungi from Antarctica.</title>
        <authorList>
            <person name="Coleine C."/>
            <person name="Masonjones S."/>
            <person name="Stajich J.E."/>
        </authorList>
    </citation>
    <scope>NUCLEOTIDE SEQUENCE [LARGE SCALE GENOMIC DNA]</scope>
    <source>
        <strain evidence="2 3">CCFEE 6315</strain>
    </source>
</reference>
<keyword evidence="3" id="KW-1185">Reference proteome</keyword>
<comment type="caution">
    <text evidence="2">The sequence shown here is derived from an EMBL/GenBank/DDBJ whole genome shotgun (WGS) entry which is preliminary data.</text>
</comment>
<dbReference type="OrthoDB" id="199599at2759"/>
<feature type="region of interest" description="Disordered" evidence="1">
    <location>
        <begin position="670"/>
        <end position="696"/>
    </location>
</feature>
<feature type="region of interest" description="Disordered" evidence="1">
    <location>
        <begin position="319"/>
        <end position="353"/>
    </location>
</feature>
<sequence>MAPLPCSPVSNSTASESYSHPTSEDSDDSLTTPRPGPADPAQRTQANLSKPNIPPALSSSPQTARLVEPPGAPRSPTSSEKKEDQEDSLVDSKAEGQRRNPFTYGSSPKSGTQVSAGAESRPQSERSKSVSFSPQVTQRKVDRQGSYSGSYMLGRKHSPNVSPHGGIRQRSSEEAEIAESSADESKAIFPRDRLSGAGGSARSFGSYGAVTGEDNEPNMGATGYDAGEEDPLEGRTTPSKRRKAGSINKSKTGRNASAPAVGRDQADAQAVAEDEDEQSEHESWWRVMVDKYGSVELENKGSVARDHLALDIMRQWRTDWSSPPTVPRPLAQTRPAPQSSHGSHASTSLSSDDVLDLDYEYSNGLEVDEMSSPSSDPSTPSNIDESPNRIDLLDYSPQVVNGTMEATAAQERSNLWNLEMQRLQTQATQRLHTRTEQHLRHIQNVVSWAQQQSRGDASSDNLGSLGLRLQPVDGTSVDHLQQHVNALALHHAQLQSVRMQQARDFWDQIHSVQARLCALRRRNEHLNAALDRFNYVAPGNLQCLWLPDEAILADLDMAHEEPVGRRFANPLAGLQVQGTVIAAAEAHETITRANGVIGTAPGPLFTQPLSHGHPGSTLETRLNSSLRARLAQLEYRTDDPEEIPHSSSSGVSSLHSVAELIESRGTDNHEYYSVLPDTPPVHGHPDSRRGDEDAPLVRGYTYYRGTQRTDEQVQDTTRFEPAIRPDVHGASSLPHPMSPRTYITAPQTPLQRERSADRDRQEELLTSPEVQANLCERYPPLLHPTVQLQRQVVWVPSGGESRYTRRRPRFAWHRRNVESYIKWSMAGQVVAIFDWRTRDCASQETMDTSPNIRLMQEPGHEYSSAIHVDLSMLGTVGIDRIDQIVGVELEHAVRKDQIDDALARDLWKQWLGNGKETMEFSMSGDD</sequence>